<evidence type="ECO:0000313" key="1">
    <source>
        <dbReference type="EMBL" id="ASJ76772.1"/>
    </source>
</evidence>
<reference evidence="1 2" key="1">
    <citation type="submission" date="2016-12" db="EMBL/GenBank/DDBJ databases">
        <authorList>
            <person name="Song W.-J."/>
            <person name="Kurnit D.M."/>
        </authorList>
    </citation>
    <scope>NUCLEOTIDE SEQUENCE [LARGE SCALE GENOMIC DNA]</scope>
    <source>
        <strain evidence="1 2">IMCC3135</strain>
    </source>
</reference>
<dbReference type="EMBL" id="CP018632">
    <property type="protein sequence ID" value="ASJ76772.1"/>
    <property type="molecule type" value="Genomic_DNA"/>
</dbReference>
<evidence type="ECO:0000313" key="2">
    <source>
        <dbReference type="Proteomes" id="UP000250079"/>
    </source>
</evidence>
<organism evidence="1 2">
    <name type="scientific">Granulosicoccus antarcticus IMCC3135</name>
    <dbReference type="NCBI Taxonomy" id="1192854"/>
    <lineage>
        <taxon>Bacteria</taxon>
        <taxon>Pseudomonadati</taxon>
        <taxon>Pseudomonadota</taxon>
        <taxon>Gammaproteobacteria</taxon>
        <taxon>Chromatiales</taxon>
        <taxon>Granulosicoccaceae</taxon>
        <taxon>Granulosicoccus</taxon>
    </lineage>
</organism>
<dbReference type="KEGG" id="gai:IMCC3135_33655"/>
<dbReference type="Proteomes" id="UP000250079">
    <property type="component" value="Chromosome"/>
</dbReference>
<accession>A0A2Z2NZ84</accession>
<keyword evidence="2" id="KW-1185">Reference proteome</keyword>
<name>A0A2Z2NZ84_9GAMM</name>
<sequence length="87" mass="9163">MSIHNVTVKTRNCAFVEAGRSVAGLLGEMYGSGIETIRSQLIEVINAVVSGANDVCAVRIKSCITIVPGQFLKCSSYCSTSPGISDH</sequence>
<proteinExistence type="predicted"/>
<protein>
    <submittedName>
        <fullName evidence="1">Uncharacterized protein</fullName>
    </submittedName>
</protein>
<gene>
    <name evidence="1" type="ORF">IMCC3135_33655</name>
</gene>
<dbReference type="AlphaFoldDB" id="A0A2Z2NZ84"/>